<dbReference type="AlphaFoldDB" id="A0A9N9E1K1"/>
<proteinExistence type="predicted"/>
<dbReference type="InterPro" id="IPR029063">
    <property type="entry name" value="SAM-dependent_MTases_sf"/>
</dbReference>
<dbReference type="Pfam" id="PF08241">
    <property type="entry name" value="Methyltransf_11"/>
    <property type="match status" value="1"/>
</dbReference>
<name>A0A9N9E1K1_9GLOM</name>
<reference evidence="2" key="1">
    <citation type="submission" date="2021-06" db="EMBL/GenBank/DDBJ databases">
        <authorList>
            <person name="Kallberg Y."/>
            <person name="Tangrot J."/>
            <person name="Rosling A."/>
        </authorList>
    </citation>
    <scope>NUCLEOTIDE SEQUENCE</scope>
    <source>
        <strain evidence="2">IA702</strain>
    </source>
</reference>
<dbReference type="Proteomes" id="UP000789572">
    <property type="component" value="Unassembled WGS sequence"/>
</dbReference>
<gene>
    <name evidence="2" type="ORF">POCULU_LOCUS10218</name>
</gene>
<dbReference type="InterPro" id="IPR013216">
    <property type="entry name" value="Methyltransf_11"/>
</dbReference>
<keyword evidence="3" id="KW-1185">Reference proteome</keyword>
<dbReference type="GO" id="GO:0008757">
    <property type="term" value="F:S-adenosylmethionine-dependent methyltransferase activity"/>
    <property type="evidence" value="ECO:0007669"/>
    <property type="project" value="InterPro"/>
</dbReference>
<evidence type="ECO:0000313" key="2">
    <source>
        <dbReference type="EMBL" id="CAG8656281.1"/>
    </source>
</evidence>
<dbReference type="Gene3D" id="3.40.50.150">
    <property type="entry name" value="Vaccinia Virus protein VP39"/>
    <property type="match status" value="1"/>
</dbReference>
<dbReference type="SUPFAM" id="SSF53335">
    <property type="entry name" value="S-adenosyl-L-methionine-dependent methyltransferases"/>
    <property type="match status" value="1"/>
</dbReference>
<accession>A0A9N9E1K1</accession>
<sequence length="181" mass="21139">CDILDGLPFPDNTFDFVRQAFVIICMNWQLWKEKVMKELIRVTKPGGYIEIMDIDHEIINPGIISGKIDDCLEEHFRKTGINRASGTDVIETFNEFKDKVIVAPIELRTYYYGKKAGKIGEALLKSIIGAYRAMKIIFIHIMRITEEEFEQLLIDYEKECNEVTLRKTRYRAIIQKRLESV</sequence>
<organism evidence="2 3">
    <name type="scientific">Paraglomus occultum</name>
    <dbReference type="NCBI Taxonomy" id="144539"/>
    <lineage>
        <taxon>Eukaryota</taxon>
        <taxon>Fungi</taxon>
        <taxon>Fungi incertae sedis</taxon>
        <taxon>Mucoromycota</taxon>
        <taxon>Glomeromycotina</taxon>
        <taxon>Glomeromycetes</taxon>
        <taxon>Paraglomerales</taxon>
        <taxon>Paraglomeraceae</taxon>
        <taxon>Paraglomus</taxon>
    </lineage>
</organism>
<comment type="caution">
    <text evidence="2">The sequence shown here is derived from an EMBL/GenBank/DDBJ whole genome shotgun (WGS) entry which is preliminary data.</text>
</comment>
<evidence type="ECO:0000313" key="3">
    <source>
        <dbReference type="Proteomes" id="UP000789572"/>
    </source>
</evidence>
<protein>
    <submittedName>
        <fullName evidence="2">5909_t:CDS:1</fullName>
    </submittedName>
</protein>
<feature type="non-terminal residue" evidence="2">
    <location>
        <position position="1"/>
    </location>
</feature>
<dbReference type="OrthoDB" id="506498at2759"/>
<feature type="domain" description="Methyltransferase type 11" evidence="1">
    <location>
        <begin position="5"/>
        <end position="49"/>
    </location>
</feature>
<evidence type="ECO:0000259" key="1">
    <source>
        <dbReference type="Pfam" id="PF08241"/>
    </source>
</evidence>
<dbReference type="EMBL" id="CAJVPJ010004864">
    <property type="protein sequence ID" value="CAG8656281.1"/>
    <property type="molecule type" value="Genomic_DNA"/>
</dbReference>